<organism evidence="1 2">
    <name type="scientific">Ktedonobacter robiniae</name>
    <dbReference type="NCBI Taxonomy" id="2778365"/>
    <lineage>
        <taxon>Bacteria</taxon>
        <taxon>Bacillati</taxon>
        <taxon>Chloroflexota</taxon>
        <taxon>Ktedonobacteria</taxon>
        <taxon>Ktedonobacterales</taxon>
        <taxon>Ktedonobacteraceae</taxon>
        <taxon>Ktedonobacter</taxon>
    </lineage>
</organism>
<sequence length="145" mass="16527">MAKLRFTIFIQRPPETVYKVLADLRGYKSWLPSSNLFRETAVTTDGPVQVGTAYVDKGPSSEMQGEVTALEPHSHIAFHQAARKGMLDIHVRYTLQSKEGGTQVVRELKLRTKGLVALLQPVLVRGIRKENERILQRLKWYLEAR</sequence>
<keyword evidence="2" id="KW-1185">Reference proteome</keyword>
<dbReference type="Pfam" id="PF10604">
    <property type="entry name" value="Polyketide_cyc2"/>
    <property type="match status" value="1"/>
</dbReference>
<gene>
    <name evidence="1" type="ORF">KSB_50180</name>
</gene>
<name>A0ABQ3UV24_9CHLR</name>
<protein>
    <recommendedName>
        <fullName evidence="3">Polyketide cyclase</fullName>
    </recommendedName>
</protein>
<dbReference type="InterPro" id="IPR019587">
    <property type="entry name" value="Polyketide_cyclase/dehydratase"/>
</dbReference>
<comment type="caution">
    <text evidence="1">The sequence shown here is derived from an EMBL/GenBank/DDBJ whole genome shotgun (WGS) entry which is preliminary data.</text>
</comment>
<dbReference type="Proteomes" id="UP000654345">
    <property type="component" value="Unassembled WGS sequence"/>
</dbReference>
<evidence type="ECO:0008006" key="3">
    <source>
        <dbReference type="Google" id="ProtNLM"/>
    </source>
</evidence>
<dbReference type="RefSeq" id="WP_201373022.1">
    <property type="nucleotide sequence ID" value="NZ_BNJG01000002.1"/>
</dbReference>
<dbReference type="InterPro" id="IPR023393">
    <property type="entry name" value="START-like_dom_sf"/>
</dbReference>
<dbReference type="EMBL" id="BNJG01000002">
    <property type="protein sequence ID" value="GHO56543.1"/>
    <property type="molecule type" value="Genomic_DNA"/>
</dbReference>
<evidence type="ECO:0000313" key="2">
    <source>
        <dbReference type="Proteomes" id="UP000654345"/>
    </source>
</evidence>
<dbReference type="Gene3D" id="3.30.530.20">
    <property type="match status" value="1"/>
</dbReference>
<evidence type="ECO:0000313" key="1">
    <source>
        <dbReference type="EMBL" id="GHO56543.1"/>
    </source>
</evidence>
<reference evidence="1 2" key="1">
    <citation type="journal article" date="2021" name="Int. J. Syst. Evol. Microbiol.">
        <title>Reticulibacter mediterranei gen. nov., sp. nov., within the new family Reticulibacteraceae fam. nov., and Ktedonospora formicarum gen. nov., sp. nov., Ktedonobacter robiniae sp. nov., Dictyobacter formicarum sp. nov. and Dictyobacter arantiisoli sp. nov., belonging to the class Ktedonobacteria.</title>
        <authorList>
            <person name="Yabe S."/>
            <person name="Zheng Y."/>
            <person name="Wang C.M."/>
            <person name="Sakai Y."/>
            <person name="Abe K."/>
            <person name="Yokota A."/>
            <person name="Donadio S."/>
            <person name="Cavaletti L."/>
            <person name="Monciardini P."/>
        </authorList>
    </citation>
    <scope>NUCLEOTIDE SEQUENCE [LARGE SCALE GENOMIC DNA]</scope>
    <source>
        <strain evidence="1 2">SOSP1-30</strain>
    </source>
</reference>
<proteinExistence type="predicted"/>
<accession>A0ABQ3UV24</accession>
<dbReference type="SUPFAM" id="SSF55961">
    <property type="entry name" value="Bet v1-like"/>
    <property type="match status" value="1"/>
</dbReference>